<evidence type="ECO:0000313" key="2">
    <source>
        <dbReference type="EMBL" id="KAK2850082.1"/>
    </source>
</evidence>
<sequence>MLSKVSGTGKKRMLVSMWAAYQPSKKSCDPEKQQEKSQEEHESLSESLEQETFEPSDKEERPGQKIKAQSGAASYRCSFKMNEWTDRKKTHFLTPSAGESVHTCYLTDSFIDSLESCSSLVFIEGSSYNNVTIMAIVATNSDNTCHHRTSLVPKVPLEFC</sequence>
<name>A0AA88SXU7_TACVA</name>
<dbReference type="EMBL" id="JAVHJS010000008">
    <property type="protein sequence ID" value="KAK2850082.1"/>
    <property type="molecule type" value="Genomic_DNA"/>
</dbReference>
<gene>
    <name evidence="2" type="ORF">Q7C36_008865</name>
</gene>
<reference evidence="2" key="1">
    <citation type="submission" date="2023-08" db="EMBL/GenBank/DDBJ databases">
        <title>Pelteobagrus vachellii genome.</title>
        <authorList>
            <person name="Liu H."/>
        </authorList>
    </citation>
    <scope>NUCLEOTIDE SEQUENCE</scope>
    <source>
        <strain evidence="2">PRFRI_2022a</strain>
        <tissue evidence="2">Muscle</tissue>
    </source>
</reference>
<dbReference type="AlphaFoldDB" id="A0AA88SXU7"/>
<feature type="compositionally biased region" description="Basic and acidic residues" evidence="1">
    <location>
        <begin position="26"/>
        <end position="44"/>
    </location>
</feature>
<evidence type="ECO:0000256" key="1">
    <source>
        <dbReference type="SAM" id="MobiDB-lite"/>
    </source>
</evidence>
<organism evidence="2 3">
    <name type="scientific">Tachysurus vachellii</name>
    <name type="common">Darkbarbel catfish</name>
    <name type="synonym">Pelteobagrus vachellii</name>
    <dbReference type="NCBI Taxonomy" id="175792"/>
    <lineage>
        <taxon>Eukaryota</taxon>
        <taxon>Metazoa</taxon>
        <taxon>Chordata</taxon>
        <taxon>Craniata</taxon>
        <taxon>Vertebrata</taxon>
        <taxon>Euteleostomi</taxon>
        <taxon>Actinopterygii</taxon>
        <taxon>Neopterygii</taxon>
        <taxon>Teleostei</taxon>
        <taxon>Ostariophysi</taxon>
        <taxon>Siluriformes</taxon>
        <taxon>Bagridae</taxon>
        <taxon>Tachysurus</taxon>
    </lineage>
</organism>
<comment type="caution">
    <text evidence="2">The sequence shown here is derived from an EMBL/GenBank/DDBJ whole genome shotgun (WGS) entry which is preliminary data.</text>
</comment>
<proteinExistence type="predicted"/>
<protein>
    <submittedName>
        <fullName evidence="2">Uncharacterized protein</fullName>
    </submittedName>
</protein>
<feature type="region of interest" description="Disordered" evidence="1">
    <location>
        <begin position="23"/>
        <end position="72"/>
    </location>
</feature>
<evidence type="ECO:0000313" key="3">
    <source>
        <dbReference type="Proteomes" id="UP001187315"/>
    </source>
</evidence>
<dbReference type="Proteomes" id="UP001187315">
    <property type="component" value="Unassembled WGS sequence"/>
</dbReference>
<accession>A0AA88SXU7</accession>
<keyword evidence="3" id="KW-1185">Reference proteome</keyword>